<name>A0A151IXW3_9HYME</name>
<gene>
    <name evidence="1" type="ORF">ALC57_15017</name>
</gene>
<sequence>MHVWEDRVRSCHLQRVRELVIGFTASKIANGEIPSRSVVPATLFSARNLDCSIFLNAYATGKAGGISSYPGRRQETSKLMGDYASNAVSKFKLSGAGKLTGKSSGCSTLPVILIALADATVSRMICDLAQINPFVSSFTVSFAKKKKEEFSEFSKIIEKEEDKLIQSKSRKDQSSTIEMQRNPYLEVLPKIDQLTSYLDYKPKTKLLYCRNYFTILNILLDLLLPEGFNMSDKFWKKEEYLKDLKDPCDKAKETSVHFRYPWPDRKPPRLPEKDDPRFVAAKKFRVAADKVLSRAQTTHSVPVDYRNNGSLHDTRHGTTLTKVVTPLSKRRRAGKRRAETVSLSAASQLDAPTLDTSLPPAAWIYNSIAGCNTLCCVITSYMDNELKINIIESTKARKLEINTTKKDTIKPTEEHQPEISTTKPIKNRRKSEVNYIKITDAIKDEINFPPFSDDYNYDKLTPIDIIGSGPFETFHSKVYDLLHK</sequence>
<evidence type="ECO:0000313" key="1">
    <source>
        <dbReference type="EMBL" id="KYN12802.1"/>
    </source>
</evidence>
<dbReference type="Proteomes" id="UP000078492">
    <property type="component" value="Unassembled WGS sequence"/>
</dbReference>
<keyword evidence="2" id="KW-1185">Reference proteome</keyword>
<reference evidence="1 2" key="1">
    <citation type="submission" date="2015-09" db="EMBL/GenBank/DDBJ databases">
        <title>Trachymyrmex cornetzi WGS genome.</title>
        <authorList>
            <person name="Nygaard S."/>
            <person name="Hu H."/>
            <person name="Boomsma J."/>
            <person name="Zhang G."/>
        </authorList>
    </citation>
    <scope>NUCLEOTIDE SEQUENCE [LARGE SCALE GENOMIC DNA]</scope>
    <source>
        <strain evidence="1">Tcor2-1</strain>
        <tissue evidence="1">Whole body</tissue>
    </source>
</reference>
<protein>
    <submittedName>
        <fullName evidence="1">Uncharacterized protein</fullName>
    </submittedName>
</protein>
<accession>A0A151IXW3</accession>
<dbReference type="AlphaFoldDB" id="A0A151IXW3"/>
<organism evidence="1 2">
    <name type="scientific">Trachymyrmex cornetzi</name>
    <dbReference type="NCBI Taxonomy" id="471704"/>
    <lineage>
        <taxon>Eukaryota</taxon>
        <taxon>Metazoa</taxon>
        <taxon>Ecdysozoa</taxon>
        <taxon>Arthropoda</taxon>
        <taxon>Hexapoda</taxon>
        <taxon>Insecta</taxon>
        <taxon>Pterygota</taxon>
        <taxon>Neoptera</taxon>
        <taxon>Endopterygota</taxon>
        <taxon>Hymenoptera</taxon>
        <taxon>Apocrita</taxon>
        <taxon>Aculeata</taxon>
        <taxon>Formicoidea</taxon>
        <taxon>Formicidae</taxon>
        <taxon>Myrmicinae</taxon>
        <taxon>Trachymyrmex</taxon>
    </lineage>
</organism>
<dbReference type="EMBL" id="KQ980801">
    <property type="protein sequence ID" value="KYN12802.1"/>
    <property type="molecule type" value="Genomic_DNA"/>
</dbReference>
<proteinExistence type="predicted"/>
<evidence type="ECO:0000313" key="2">
    <source>
        <dbReference type="Proteomes" id="UP000078492"/>
    </source>
</evidence>